<sequence length="69" mass="7875">MGKDSSFRICIAFLLIVQLACWSLTLLDLLHPGKPHAVMRNIMDLVSLFFSRQSTTALLSYRDIKALMY</sequence>
<feature type="transmembrane region" description="Helical" evidence="1">
    <location>
        <begin position="6"/>
        <end position="30"/>
    </location>
</feature>
<reference evidence="2" key="1">
    <citation type="submission" date="2019-11" db="EMBL/GenBank/DDBJ databases">
        <title>Bipolaris sorokiniana Genome sequencing.</title>
        <authorList>
            <person name="Wang H."/>
        </authorList>
    </citation>
    <scope>NUCLEOTIDE SEQUENCE</scope>
</reference>
<evidence type="ECO:0000256" key="1">
    <source>
        <dbReference type="SAM" id="Phobius"/>
    </source>
</evidence>
<organism evidence="2 3">
    <name type="scientific">Cochliobolus sativus</name>
    <name type="common">Common root rot and spot blotch fungus</name>
    <name type="synonym">Bipolaris sorokiniana</name>
    <dbReference type="NCBI Taxonomy" id="45130"/>
    <lineage>
        <taxon>Eukaryota</taxon>
        <taxon>Fungi</taxon>
        <taxon>Dikarya</taxon>
        <taxon>Ascomycota</taxon>
        <taxon>Pezizomycotina</taxon>
        <taxon>Dothideomycetes</taxon>
        <taxon>Pleosporomycetidae</taxon>
        <taxon>Pleosporales</taxon>
        <taxon>Pleosporineae</taxon>
        <taxon>Pleosporaceae</taxon>
        <taxon>Bipolaris</taxon>
    </lineage>
</organism>
<dbReference type="EMBL" id="WNKQ01000010">
    <property type="protein sequence ID" value="KAF5848906.1"/>
    <property type="molecule type" value="Genomic_DNA"/>
</dbReference>
<keyword evidence="1" id="KW-0472">Membrane</keyword>
<proteinExistence type="predicted"/>
<evidence type="ECO:0000313" key="3">
    <source>
        <dbReference type="Proteomes" id="UP000624244"/>
    </source>
</evidence>
<protein>
    <submittedName>
        <fullName evidence="2">Uncharacterized protein</fullName>
    </submittedName>
</protein>
<name>A0A8H5ZES5_COCSA</name>
<accession>A0A8H5ZES5</accession>
<keyword evidence="1" id="KW-0812">Transmembrane</keyword>
<evidence type="ECO:0000313" key="2">
    <source>
        <dbReference type="EMBL" id="KAF5848906.1"/>
    </source>
</evidence>
<keyword evidence="1" id="KW-1133">Transmembrane helix</keyword>
<comment type="caution">
    <text evidence="2">The sequence shown here is derived from an EMBL/GenBank/DDBJ whole genome shotgun (WGS) entry which is preliminary data.</text>
</comment>
<dbReference type="AlphaFoldDB" id="A0A8H5ZES5"/>
<dbReference type="Proteomes" id="UP000624244">
    <property type="component" value="Unassembled WGS sequence"/>
</dbReference>
<dbReference type="OMA" id="KPHAVMR"/>
<gene>
    <name evidence="2" type="ORF">GGP41_009996</name>
</gene>